<protein>
    <submittedName>
        <fullName evidence="1">Protein regulator of cytokinesis 1</fullName>
    </submittedName>
</protein>
<gene>
    <name evidence="1" type="ORF">SUZIE_170435</name>
</gene>
<comment type="caution">
    <text evidence="1">The sequence shown here is derived from an EMBL/GenBank/DDBJ whole genome shotgun (WGS) entry which is preliminary data.</text>
</comment>
<dbReference type="AlphaFoldDB" id="A0AA41N3C4"/>
<evidence type="ECO:0000313" key="1">
    <source>
        <dbReference type="EMBL" id="MBZ3882926.1"/>
    </source>
</evidence>
<keyword evidence="2" id="KW-1185">Reference proteome</keyword>
<accession>A0AA41N3C4</accession>
<dbReference type="GO" id="GO:0008017">
    <property type="term" value="F:microtubule binding"/>
    <property type="evidence" value="ECO:0007669"/>
    <property type="project" value="InterPro"/>
</dbReference>
<organism evidence="1 2">
    <name type="scientific">Sciurus carolinensis</name>
    <name type="common">Eastern gray squirrel</name>
    <dbReference type="NCBI Taxonomy" id="30640"/>
    <lineage>
        <taxon>Eukaryota</taxon>
        <taxon>Metazoa</taxon>
        <taxon>Chordata</taxon>
        <taxon>Craniata</taxon>
        <taxon>Vertebrata</taxon>
        <taxon>Euteleostomi</taxon>
        <taxon>Mammalia</taxon>
        <taxon>Eutheria</taxon>
        <taxon>Euarchontoglires</taxon>
        <taxon>Glires</taxon>
        <taxon>Rodentia</taxon>
        <taxon>Sciuromorpha</taxon>
        <taxon>Sciuridae</taxon>
        <taxon>Sciurinae</taxon>
        <taxon>Sciurini</taxon>
        <taxon>Sciurus</taxon>
    </lineage>
</organism>
<proteinExistence type="predicted"/>
<name>A0AA41N3C4_SCICA</name>
<dbReference type="PANTHER" id="PTHR19321:SF1">
    <property type="entry name" value="PROTEIN REGULATOR OF CYTOKINESIS 1"/>
    <property type="match status" value="1"/>
</dbReference>
<dbReference type="Pfam" id="PF03999">
    <property type="entry name" value="MAP65_ASE1"/>
    <property type="match status" value="1"/>
</dbReference>
<dbReference type="InterPro" id="IPR007145">
    <property type="entry name" value="MAP65_Ase1_PRC1"/>
</dbReference>
<dbReference type="GO" id="GO:0051256">
    <property type="term" value="P:mitotic spindle midzone assembly"/>
    <property type="evidence" value="ECO:0007669"/>
    <property type="project" value="TreeGrafter"/>
</dbReference>
<dbReference type="GO" id="GO:0005737">
    <property type="term" value="C:cytoplasm"/>
    <property type="evidence" value="ECO:0007669"/>
    <property type="project" value="TreeGrafter"/>
</dbReference>
<dbReference type="GO" id="GO:1990023">
    <property type="term" value="C:mitotic spindle midzone"/>
    <property type="evidence" value="ECO:0007669"/>
    <property type="project" value="TreeGrafter"/>
</dbReference>
<dbReference type="Proteomes" id="UP001166674">
    <property type="component" value="Unassembled WGS sequence"/>
</dbReference>
<evidence type="ECO:0000313" key="2">
    <source>
        <dbReference type="Proteomes" id="UP001166674"/>
    </source>
</evidence>
<reference evidence="1" key="1">
    <citation type="submission" date="2020-03" db="EMBL/GenBank/DDBJ databases">
        <title>Studies in the Genomics of Life Span.</title>
        <authorList>
            <person name="Glass D."/>
        </authorList>
    </citation>
    <scope>NUCLEOTIDE SEQUENCE</scope>
    <source>
        <strain evidence="1">SUZIE</strain>
        <tissue evidence="1">Muscle</tissue>
    </source>
</reference>
<dbReference type="PANTHER" id="PTHR19321">
    <property type="entry name" value="PROTEIN REGULATOR OF CYTOKINESIS 1 PRC1-RELATED"/>
    <property type="match status" value="1"/>
</dbReference>
<dbReference type="EMBL" id="JAATJV010384365">
    <property type="protein sequence ID" value="MBZ3882926.1"/>
    <property type="molecule type" value="Genomic_DNA"/>
</dbReference>
<sequence>MTACPKEEERKLQARSPVCVTGCYAQSHVEEFGSLDSLGLLGVSAMRRSEVLAEESIVRLQKVLNHLQEIWELIGIPEYQRLQRTEVVRKHIKDLLDMMIAEEESLKERLVKSISICQKELNTLCNGLHLKPFQGEVETTVLQLEKDLHTQVELT</sequence>